<dbReference type="EMBL" id="JBBFGL010000018">
    <property type="protein sequence ID" value="MEJ5197133.1"/>
    <property type="molecule type" value="Genomic_DNA"/>
</dbReference>
<accession>A0AB35Y987</accession>
<gene>
    <name evidence="2" type="ORF">WF834_13350</name>
</gene>
<feature type="compositionally biased region" description="Polar residues" evidence="1">
    <location>
        <begin position="119"/>
        <end position="141"/>
    </location>
</feature>
<name>A0AB35Y987_9FIRM</name>
<dbReference type="AlphaFoldDB" id="A0AB35Y987"/>
<comment type="caution">
    <text evidence="2">The sequence shown here is derived from an EMBL/GenBank/DDBJ whole genome shotgun (WGS) entry which is preliminary data.</text>
</comment>
<evidence type="ECO:0000313" key="2">
    <source>
        <dbReference type="EMBL" id="MEJ5197133.1"/>
    </source>
</evidence>
<dbReference type="Proteomes" id="UP001373196">
    <property type="component" value="Unassembled WGS sequence"/>
</dbReference>
<proteinExistence type="predicted"/>
<dbReference type="RefSeq" id="WP_339396278.1">
    <property type="nucleotide sequence ID" value="NZ_JBBFGL010000018.1"/>
</dbReference>
<protein>
    <submittedName>
        <fullName evidence="2">Replisome organizer</fullName>
    </submittedName>
</protein>
<reference evidence="2" key="1">
    <citation type="submission" date="2024-03" db="EMBL/GenBank/DDBJ databases">
        <authorList>
            <person name="Plomp N."/>
            <person name="Harmsen H.J."/>
        </authorList>
    </citation>
    <scope>NUCLEOTIDE SEQUENCE</scope>
    <source>
        <strain evidence="2">HTF-128</strain>
    </source>
</reference>
<evidence type="ECO:0000313" key="3">
    <source>
        <dbReference type="Proteomes" id="UP001373196"/>
    </source>
</evidence>
<organism evidence="2 3">
    <name type="scientific">Faecalibacterium wellingii</name>
    <dbReference type="NCBI Taxonomy" id="2929491"/>
    <lineage>
        <taxon>Bacteria</taxon>
        <taxon>Bacillati</taxon>
        <taxon>Bacillota</taxon>
        <taxon>Clostridia</taxon>
        <taxon>Eubacteriales</taxon>
        <taxon>Oscillospiraceae</taxon>
        <taxon>Faecalibacterium</taxon>
    </lineage>
</organism>
<sequence length="273" mass="30538">MMANKRMFSVDVVETDAFLDLPPKVQALYFHLGMRADDDGFVSSPRTIVRTIGCNAGDLKQLEAAGYVISFNSGVLVVTDWKVNNFLRKDRHANTVHQSELAQLTELSTGRYILGGSGQPNNNQRSTGGQPHGNQSSTQYSIEKDSVVKGRLDKDSNTAAAAGEPDNRSCDVFSTFADGDGELLQALQDYDSMRREKRKALTDTMRRSLCQQLDEEFHRCEWVQIIKQATRQGWLKFYPLDKDRTTSAAPELESTGSQIDRILENLKRKNGVI</sequence>
<feature type="region of interest" description="Disordered" evidence="1">
    <location>
        <begin position="112"/>
        <end position="141"/>
    </location>
</feature>
<evidence type="ECO:0000256" key="1">
    <source>
        <dbReference type="SAM" id="MobiDB-lite"/>
    </source>
</evidence>